<feature type="region of interest" description="Disordered" evidence="1">
    <location>
        <begin position="221"/>
        <end position="245"/>
    </location>
</feature>
<proteinExistence type="predicted"/>
<sequence>MSEKLALRLGDEQNIVRKRDINLSGVVFQRFAIKTHFITRGESYIDIIHNYVTPIHQKKDIIFIAEKIIAICQDNVVDKESIQVGFWARFLSKFVMKTPAGYSVGNEYKMQVAIQLAGLPRILLAAFLSAIGKLFKIRGVFYKVAGNDIAGIDGFYGEAFDEYSQMGILNPSNPQKVCQNIEDKLGIASVIVDANDLGVDILGKSYSVNYTNEEMIKLLKDNPAGQEDQQTPIVLYRPQKQTTTQ</sequence>
<evidence type="ECO:0000259" key="2">
    <source>
        <dbReference type="Pfam" id="PF01996"/>
    </source>
</evidence>
<evidence type="ECO:0000256" key="1">
    <source>
        <dbReference type="SAM" id="MobiDB-lite"/>
    </source>
</evidence>
<dbReference type="RefSeq" id="WP_350344304.1">
    <property type="nucleotide sequence ID" value="NZ_CP158367.1"/>
</dbReference>
<organism evidence="3">
    <name type="scientific">Proteinivorax tanatarense</name>
    <dbReference type="NCBI Taxonomy" id="1260629"/>
    <lineage>
        <taxon>Bacteria</taxon>
        <taxon>Bacillati</taxon>
        <taxon>Bacillota</taxon>
        <taxon>Clostridia</taxon>
        <taxon>Eubacteriales</taxon>
        <taxon>Proteinivoracaceae</taxon>
        <taxon>Proteinivorax</taxon>
    </lineage>
</organism>
<dbReference type="Pfam" id="PF01996">
    <property type="entry name" value="F420_ligase"/>
    <property type="match status" value="1"/>
</dbReference>
<dbReference type="GO" id="GO:0052618">
    <property type="term" value="F:coenzyme F420-0:L-glutamate ligase activity"/>
    <property type="evidence" value="ECO:0007669"/>
    <property type="project" value="UniProtKB-EC"/>
</dbReference>
<dbReference type="AlphaFoldDB" id="A0AAU7VND2"/>
<dbReference type="EMBL" id="CP158367">
    <property type="protein sequence ID" value="XBX75560.1"/>
    <property type="molecule type" value="Genomic_DNA"/>
</dbReference>
<reference evidence="3" key="1">
    <citation type="journal article" date="2013" name="Extremophiles">
        <title>Proteinivorax tanatarense gen. nov., sp. nov., an anaerobic, haloalkaliphilic, proteolytic bacterium isolated from a decaying algal bloom, and proposal of Proteinivoraceae fam. nov.</title>
        <authorList>
            <person name="Kevbrin V."/>
            <person name="Boltyanskaya Y."/>
            <person name="Zhilina T."/>
            <person name="Kolganova T."/>
            <person name="Lavrentjeva E."/>
            <person name="Kuznetsov B."/>
        </authorList>
    </citation>
    <scope>NUCLEOTIDE SEQUENCE</scope>
    <source>
        <strain evidence="3">Z-910T</strain>
    </source>
</reference>
<reference evidence="3" key="2">
    <citation type="submission" date="2024-06" db="EMBL/GenBank/DDBJ databases">
        <authorList>
            <person name="Petrova K.O."/>
            <person name="Toshchakov S.V."/>
            <person name="Boltjanskaja Y.V."/>
            <person name="Kevbrin V."/>
        </authorList>
    </citation>
    <scope>NUCLEOTIDE SEQUENCE</scope>
    <source>
        <strain evidence="3">Z-910T</strain>
    </source>
</reference>
<name>A0AAU7VND2_9FIRM</name>
<dbReference type="EC" id="6.3.2.31" evidence="3"/>
<accession>A0AAU7VND2</accession>
<feature type="domain" description="Coenzyme F420:L-glutamate ligase-like" evidence="2">
    <location>
        <begin position="33"/>
        <end position="185"/>
    </location>
</feature>
<keyword evidence="3" id="KW-0436">Ligase</keyword>
<evidence type="ECO:0000313" key="3">
    <source>
        <dbReference type="EMBL" id="XBX75560.1"/>
    </source>
</evidence>
<dbReference type="SUPFAM" id="SSF144010">
    <property type="entry name" value="CofE-like"/>
    <property type="match status" value="1"/>
</dbReference>
<dbReference type="InterPro" id="IPR002847">
    <property type="entry name" value="F420-0_gamma-glut_ligase-dom"/>
</dbReference>
<gene>
    <name evidence="3" type="ORF">PRVXT_000697</name>
</gene>
<dbReference type="Gene3D" id="3.30.1330.100">
    <property type="entry name" value="CofE-like"/>
    <property type="match status" value="1"/>
</dbReference>
<protein>
    <submittedName>
        <fullName evidence="3">Coenzyme F420-0:L-glutamate ligase</fullName>
        <ecNumber evidence="3">6.3.2.31</ecNumber>
    </submittedName>
</protein>